<dbReference type="InParanoid" id="A0A1X7TYX3"/>
<protein>
    <submittedName>
        <fullName evidence="1">Uncharacterized protein</fullName>
    </submittedName>
</protein>
<dbReference type="EnsemblMetazoa" id="Aqu2.1.20310_001">
    <property type="protein sequence ID" value="Aqu2.1.20310_001"/>
    <property type="gene ID" value="Aqu2.1.20310"/>
</dbReference>
<name>A0A1X7TYX3_AMPQE</name>
<accession>A0A1X7TYX3</accession>
<proteinExistence type="predicted"/>
<organism evidence="1">
    <name type="scientific">Amphimedon queenslandica</name>
    <name type="common">Sponge</name>
    <dbReference type="NCBI Taxonomy" id="400682"/>
    <lineage>
        <taxon>Eukaryota</taxon>
        <taxon>Metazoa</taxon>
        <taxon>Porifera</taxon>
        <taxon>Demospongiae</taxon>
        <taxon>Heteroscleromorpha</taxon>
        <taxon>Haplosclerida</taxon>
        <taxon>Niphatidae</taxon>
        <taxon>Amphimedon</taxon>
    </lineage>
</organism>
<sequence>MMSPHWPGSHSIQVTSLLVHQFLKV</sequence>
<reference evidence="1" key="1">
    <citation type="submission" date="2017-05" db="UniProtKB">
        <authorList>
            <consortium name="EnsemblMetazoa"/>
        </authorList>
    </citation>
    <scope>IDENTIFICATION</scope>
</reference>
<evidence type="ECO:0000313" key="1">
    <source>
        <dbReference type="EnsemblMetazoa" id="Aqu2.1.20310_001"/>
    </source>
</evidence>
<dbReference type="AlphaFoldDB" id="A0A1X7TYX3"/>